<comment type="caution">
    <text evidence="1">The sequence shown here is derived from an EMBL/GenBank/DDBJ whole genome shotgun (WGS) entry which is preliminary data.</text>
</comment>
<dbReference type="STRING" id="336566.ABB30_03310"/>
<dbReference type="AlphaFoldDB" id="A0A0R0DLN3"/>
<gene>
    <name evidence="1" type="ORF">ABB30_03310</name>
</gene>
<dbReference type="Proteomes" id="UP000050956">
    <property type="component" value="Unassembled WGS sequence"/>
</dbReference>
<proteinExistence type="predicted"/>
<dbReference type="EMBL" id="LDJM01000009">
    <property type="protein sequence ID" value="KRG78552.1"/>
    <property type="molecule type" value="Genomic_DNA"/>
</dbReference>
<dbReference type="SUPFAM" id="SSF103196">
    <property type="entry name" value="Roadblock/LC7 domain"/>
    <property type="match status" value="1"/>
</dbReference>
<dbReference type="RefSeq" id="WP_057636892.1">
    <property type="nucleotide sequence ID" value="NZ_LDJM01000009.1"/>
</dbReference>
<accession>A0A0R0DLN3</accession>
<dbReference type="Gene3D" id="3.30.450.30">
    <property type="entry name" value="Dynein light chain 2a, cytoplasmic"/>
    <property type="match status" value="1"/>
</dbReference>
<name>A0A0R0DLN3_9GAMM</name>
<reference evidence="1 2" key="1">
    <citation type="submission" date="2015-05" db="EMBL/GenBank/DDBJ databases">
        <title>Genome sequencing and analysis of members of genus Stenotrophomonas.</title>
        <authorList>
            <person name="Patil P.P."/>
            <person name="Midha S."/>
            <person name="Patil P.B."/>
        </authorList>
    </citation>
    <scope>NUCLEOTIDE SEQUENCE [LARGE SCALE GENOMIC DNA]</scope>
    <source>
        <strain evidence="1 2">DSM 24757</strain>
    </source>
</reference>
<sequence>MNGKLNLSDLNNLAGFVGAALVDSDSGMSMATAGGGNIDLGLAAAGNTEVIRAKRKVMANLGVRDALEDVLISLGNQYHLLRPLETNPELFLYVVLDRSKANLALARHELKSFEKTLDFS</sequence>
<evidence type="ECO:0008006" key="3">
    <source>
        <dbReference type="Google" id="ProtNLM"/>
    </source>
</evidence>
<keyword evidence="2" id="KW-1185">Reference proteome</keyword>
<dbReference type="PATRIC" id="fig|336566.3.peg.3109"/>
<evidence type="ECO:0000313" key="2">
    <source>
        <dbReference type="Proteomes" id="UP000050956"/>
    </source>
</evidence>
<evidence type="ECO:0000313" key="1">
    <source>
        <dbReference type="EMBL" id="KRG78552.1"/>
    </source>
</evidence>
<protein>
    <recommendedName>
        <fullName evidence="3">Roadblock/LAMTOR2 domain-containing protein</fullName>
    </recommendedName>
</protein>
<dbReference type="OrthoDB" id="3781969at2"/>
<organism evidence="1 2">
    <name type="scientific">Stenotrophomonas ginsengisoli</name>
    <dbReference type="NCBI Taxonomy" id="336566"/>
    <lineage>
        <taxon>Bacteria</taxon>
        <taxon>Pseudomonadati</taxon>
        <taxon>Pseudomonadota</taxon>
        <taxon>Gammaproteobacteria</taxon>
        <taxon>Lysobacterales</taxon>
        <taxon>Lysobacteraceae</taxon>
        <taxon>Stenotrophomonas</taxon>
    </lineage>
</organism>